<comment type="caution">
    <text evidence="2">The sequence shown here is derived from an EMBL/GenBank/DDBJ whole genome shotgun (WGS) entry which is preliminary data.</text>
</comment>
<dbReference type="PIRSF" id="PIRSF021441">
    <property type="entry name" value="DUF1453"/>
    <property type="match status" value="1"/>
</dbReference>
<evidence type="ECO:0000256" key="1">
    <source>
        <dbReference type="SAM" id="Phobius"/>
    </source>
</evidence>
<dbReference type="Pfam" id="PF07301">
    <property type="entry name" value="DUF1453"/>
    <property type="match status" value="1"/>
</dbReference>
<dbReference type="PANTHER" id="PTHR39164:SF1">
    <property type="entry name" value="PROTEIN CCDC"/>
    <property type="match status" value="1"/>
</dbReference>
<feature type="transmembrane region" description="Helical" evidence="1">
    <location>
        <begin position="64"/>
        <end position="85"/>
    </location>
</feature>
<evidence type="ECO:0000313" key="3">
    <source>
        <dbReference type="Proteomes" id="UP001168883"/>
    </source>
</evidence>
<evidence type="ECO:0000313" key="2">
    <source>
        <dbReference type="EMBL" id="MDO3681136.1"/>
    </source>
</evidence>
<keyword evidence="1" id="KW-0812">Transmembrane</keyword>
<keyword evidence="1" id="KW-0472">Membrane</keyword>
<accession>A0ABT8VJN2</accession>
<feature type="transmembrane region" description="Helical" evidence="1">
    <location>
        <begin position="125"/>
        <end position="143"/>
    </location>
</feature>
<sequence length="161" mass="18020">MQSTAFPVILVIVIIALVLWRRMRAAAKPVKGSGYRLLLPLLFLGFGIFGLLNPELHLTVKEVTLSLLFGLILSVPMIMTTNYELREDGQIYPKKSKAFIFAVVGLIVIRLALRSYLSGLDPAELGMLFYLIAVAYVVPWRIVSFVKYRKLLAQQGNALPQ</sequence>
<feature type="transmembrane region" description="Helical" evidence="1">
    <location>
        <begin position="35"/>
        <end position="52"/>
    </location>
</feature>
<name>A0ABT8VJN2_9BACL</name>
<gene>
    <name evidence="2" type="ORF">Q3C12_29490</name>
</gene>
<dbReference type="Proteomes" id="UP001168883">
    <property type="component" value="Unassembled WGS sequence"/>
</dbReference>
<keyword evidence="1" id="KW-1133">Transmembrane helix</keyword>
<dbReference type="EMBL" id="JAUMKJ010000056">
    <property type="protein sequence ID" value="MDO3681136.1"/>
    <property type="molecule type" value="Genomic_DNA"/>
</dbReference>
<dbReference type="RefSeq" id="WP_025844913.1">
    <property type="nucleotide sequence ID" value="NZ_JAUMKJ010000056.1"/>
</dbReference>
<dbReference type="InterPro" id="IPR058247">
    <property type="entry name" value="DUF1453"/>
</dbReference>
<reference evidence="2" key="1">
    <citation type="submission" date="2023-07" db="EMBL/GenBank/DDBJ databases">
        <authorList>
            <person name="Aktuganov G."/>
            <person name="Boyko T."/>
            <person name="Delegan Y."/>
            <person name="Galimzianova N."/>
            <person name="Gilvanova E."/>
            <person name="Korobov V."/>
            <person name="Kuzmina L."/>
            <person name="Melentiev A."/>
            <person name="Milman P."/>
            <person name="Ryabova A."/>
            <person name="Stupak E."/>
            <person name="Yasakov T."/>
            <person name="Zharikova N."/>
            <person name="Zhurenko E."/>
        </authorList>
    </citation>
    <scope>NUCLEOTIDE SEQUENCE</scope>
    <source>
        <strain evidence="2">IB-739</strain>
    </source>
</reference>
<feature type="transmembrane region" description="Helical" evidence="1">
    <location>
        <begin position="97"/>
        <end position="113"/>
    </location>
</feature>
<dbReference type="PANTHER" id="PTHR39164">
    <property type="entry name" value="PROTEIN CCDC"/>
    <property type="match status" value="1"/>
</dbReference>
<keyword evidence="3" id="KW-1185">Reference proteome</keyword>
<dbReference type="InterPro" id="IPR031306">
    <property type="entry name" value="CcdC"/>
</dbReference>
<protein>
    <submittedName>
        <fullName evidence="2">Cytochrome c biogenesis protein CcdC</fullName>
    </submittedName>
</protein>
<proteinExistence type="predicted"/>
<feature type="transmembrane region" description="Helical" evidence="1">
    <location>
        <begin position="6"/>
        <end position="23"/>
    </location>
</feature>
<organism evidence="2 3">
    <name type="scientific">Paenibacillus ehimensis</name>
    <dbReference type="NCBI Taxonomy" id="79264"/>
    <lineage>
        <taxon>Bacteria</taxon>
        <taxon>Bacillati</taxon>
        <taxon>Bacillota</taxon>
        <taxon>Bacilli</taxon>
        <taxon>Bacillales</taxon>
        <taxon>Paenibacillaceae</taxon>
        <taxon>Paenibacillus</taxon>
    </lineage>
</organism>